<dbReference type="EMBL" id="CP073249">
    <property type="protein sequence ID" value="QUF06709.1"/>
    <property type="molecule type" value="Genomic_DNA"/>
</dbReference>
<evidence type="ECO:0000313" key="2">
    <source>
        <dbReference type="Proteomes" id="UP000677152"/>
    </source>
</evidence>
<dbReference type="Proteomes" id="UP000677152">
    <property type="component" value="Chromosome"/>
</dbReference>
<accession>A0AA45R6B8</accession>
<proteinExistence type="predicted"/>
<organism evidence="1 2">
    <name type="scientific">Actinosynnema pretiosum subsp. pretiosum</name>
    <dbReference type="NCBI Taxonomy" id="103721"/>
    <lineage>
        <taxon>Bacteria</taxon>
        <taxon>Bacillati</taxon>
        <taxon>Actinomycetota</taxon>
        <taxon>Actinomycetes</taxon>
        <taxon>Pseudonocardiales</taxon>
        <taxon>Pseudonocardiaceae</taxon>
        <taxon>Actinosynnema</taxon>
    </lineage>
</organism>
<name>A0AA45R6B8_9PSEU</name>
<reference evidence="1" key="1">
    <citation type="submission" date="2021-04" db="EMBL/GenBank/DDBJ databases">
        <title>Genomic sequence of Actinosynnema pretiosum subsp. pretiosum ATCC 31280 (C-14919).</title>
        <authorList>
            <person name="Bai L."/>
            <person name="Wang X."/>
            <person name="Xiao Y."/>
        </authorList>
    </citation>
    <scope>NUCLEOTIDE SEQUENCE</scope>
    <source>
        <strain evidence="1">ATCC 31280</strain>
    </source>
</reference>
<evidence type="ECO:0000313" key="1">
    <source>
        <dbReference type="EMBL" id="QUF06709.1"/>
    </source>
</evidence>
<dbReference type="AlphaFoldDB" id="A0AA45R6B8"/>
<gene>
    <name evidence="1" type="ORF">KCV87_12040</name>
</gene>
<sequence length="82" mass="8237">MPYTVILRTGALDSAIAEAGLDGVSAAGAMSLSPSALAVVRAGVRPPDAEFIAGALAAFPELGFGDLFEIGAEADEDDERDG</sequence>
<protein>
    <submittedName>
        <fullName evidence="1">Transcriptional regulator</fullName>
    </submittedName>
</protein>